<evidence type="ECO:0000313" key="2">
    <source>
        <dbReference type="Proteomes" id="UP000198406"/>
    </source>
</evidence>
<reference evidence="1 2" key="1">
    <citation type="journal article" date="2015" name="Plant Cell">
        <title>Oil accumulation by the oleaginous diatom Fistulifera solaris as revealed by the genome and transcriptome.</title>
        <authorList>
            <person name="Tanaka T."/>
            <person name="Maeda Y."/>
            <person name="Veluchamy A."/>
            <person name="Tanaka M."/>
            <person name="Abida H."/>
            <person name="Marechal E."/>
            <person name="Bowler C."/>
            <person name="Muto M."/>
            <person name="Sunaga Y."/>
            <person name="Tanaka M."/>
            <person name="Yoshino T."/>
            <person name="Taniguchi T."/>
            <person name="Fukuda Y."/>
            <person name="Nemoto M."/>
            <person name="Matsumoto M."/>
            <person name="Wong P.S."/>
            <person name="Aburatani S."/>
            <person name="Fujibuchi W."/>
        </authorList>
    </citation>
    <scope>NUCLEOTIDE SEQUENCE [LARGE SCALE GENOMIC DNA]</scope>
    <source>
        <strain evidence="1 2">JPCC DA0580</strain>
    </source>
</reference>
<comment type="caution">
    <text evidence="1">The sequence shown here is derived from an EMBL/GenBank/DDBJ whole genome shotgun (WGS) entry which is preliminary data.</text>
</comment>
<accession>A0A1Z5JG11</accession>
<sequence>MSYRKELPRDAAPSVDSTAIEAARKESPYIPSSMMVILLQDVSPKATFGDERTFRFTFDRGVREAAMQGI</sequence>
<dbReference type="EMBL" id="BDSP01000055">
    <property type="protein sequence ID" value="GAX12866.1"/>
    <property type="molecule type" value="Genomic_DNA"/>
</dbReference>
<proteinExistence type="predicted"/>
<dbReference type="Proteomes" id="UP000198406">
    <property type="component" value="Unassembled WGS sequence"/>
</dbReference>
<name>A0A1Z5JG11_FISSO</name>
<evidence type="ECO:0000313" key="1">
    <source>
        <dbReference type="EMBL" id="GAX12866.1"/>
    </source>
</evidence>
<dbReference type="AlphaFoldDB" id="A0A1Z5JG11"/>
<gene>
    <name evidence="1" type="ORF">FisN_15Hu351</name>
</gene>
<protein>
    <submittedName>
        <fullName evidence="1">Uncharacterized protein</fullName>
    </submittedName>
</protein>
<organism evidence="1 2">
    <name type="scientific">Fistulifera solaris</name>
    <name type="common">Oleaginous diatom</name>
    <dbReference type="NCBI Taxonomy" id="1519565"/>
    <lineage>
        <taxon>Eukaryota</taxon>
        <taxon>Sar</taxon>
        <taxon>Stramenopiles</taxon>
        <taxon>Ochrophyta</taxon>
        <taxon>Bacillariophyta</taxon>
        <taxon>Bacillariophyceae</taxon>
        <taxon>Bacillariophycidae</taxon>
        <taxon>Naviculales</taxon>
        <taxon>Naviculaceae</taxon>
        <taxon>Fistulifera</taxon>
    </lineage>
</organism>
<dbReference type="InParanoid" id="A0A1Z5JG11"/>
<keyword evidence="2" id="KW-1185">Reference proteome</keyword>